<comment type="caution">
    <text evidence="2">The sequence shown here is derived from an EMBL/GenBank/DDBJ whole genome shotgun (WGS) entry which is preliminary data.</text>
</comment>
<gene>
    <name evidence="2" type="ORF">EGW08_022698</name>
</gene>
<dbReference type="Proteomes" id="UP000271974">
    <property type="component" value="Unassembled WGS sequence"/>
</dbReference>
<feature type="region of interest" description="Disordered" evidence="1">
    <location>
        <begin position="1"/>
        <end position="30"/>
    </location>
</feature>
<organism evidence="2 3">
    <name type="scientific">Elysia chlorotica</name>
    <name type="common">Eastern emerald elysia</name>
    <name type="synonym">Sea slug</name>
    <dbReference type="NCBI Taxonomy" id="188477"/>
    <lineage>
        <taxon>Eukaryota</taxon>
        <taxon>Metazoa</taxon>
        <taxon>Spiralia</taxon>
        <taxon>Lophotrochozoa</taxon>
        <taxon>Mollusca</taxon>
        <taxon>Gastropoda</taxon>
        <taxon>Heterobranchia</taxon>
        <taxon>Euthyneura</taxon>
        <taxon>Panpulmonata</taxon>
        <taxon>Sacoglossa</taxon>
        <taxon>Placobranchoidea</taxon>
        <taxon>Plakobranchidae</taxon>
        <taxon>Elysia</taxon>
    </lineage>
</organism>
<reference evidence="2 3" key="1">
    <citation type="submission" date="2019-01" db="EMBL/GenBank/DDBJ databases">
        <title>A draft genome assembly of the solar-powered sea slug Elysia chlorotica.</title>
        <authorList>
            <person name="Cai H."/>
            <person name="Li Q."/>
            <person name="Fang X."/>
            <person name="Li J."/>
            <person name="Curtis N.E."/>
            <person name="Altenburger A."/>
            <person name="Shibata T."/>
            <person name="Feng M."/>
            <person name="Maeda T."/>
            <person name="Schwartz J.A."/>
            <person name="Shigenobu S."/>
            <person name="Lundholm N."/>
            <person name="Nishiyama T."/>
            <person name="Yang H."/>
            <person name="Hasebe M."/>
            <person name="Li S."/>
            <person name="Pierce S.K."/>
            <person name="Wang J."/>
        </authorList>
    </citation>
    <scope>NUCLEOTIDE SEQUENCE [LARGE SCALE GENOMIC DNA]</scope>
    <source>
        <strain evidence="2">EC2010</strain>
        <tissue evidence="2">Whole organism of an adult</tissue>
    </source>
</reference>
<dbReference type="EMBL" id="RQTK01001649">
    <property type="protein sequence ID" value="RUS69540.1"/>
    <property type="molecule type" value="Genomic_DNA"/>
</dbReference>
<accession>A0A433SK86</accession>
<name>A0A433SK86_ELYCH</name>
<keyword evidence="3" id="KW-1185">Reference proteome</keyword>
<sequence>MNNGDLPVCPPAPVKRRDQPRSRPNLQDEPHLDCARRICYDAHDDSRPVTQALAPKKKSPTAELSLRANQGILPRPFQSRARRNIMRSLRTYRNMVRIFGVEDPAVNWINLNTIHTIQINRAGNLPGPAKPRKSRDEATSESENWPETTKRREDWTSATVKVKRTPMTVALHPDNRFLLRNELVDLYATLINLIKNYKEKKQIMDNFALLFWGKSSGK</sequence>
<protein>
    <submittedName>
        <fullName evidence="2">Uncharacterized protein</fullName>
    </submittedName>
</protein>
<proteinExistence type="predicted"/>
<feature type="compositionally biased region" description="Basic and acidic residues" evidence="1">
    <location>
        <begin position="15"/>
        <end position="30"/>
    </location>
</feature>
<evidence type="ECO:0000313" key="3">
    <source>
        <dbReference type="Proteomes" id="UP000271974"/>
    </source>
</evidence>
<feature type="region of interest" description="Disordered" evidence="1">
    <location>
        <begin position="121"/>
        <end position="153"/>
    </location>
</feature>
<dbReference type="OrthoDB" id="6202475at2759"/>
<evidence type="ECO:0000256" key="1">
    <source>
        <dbReference type="SAM" id="MobiDB-lite"/>
    </source>
</evidence>
<dbReference type="AlphaFoldDB" id="A0A433SK86"/>
<evidence type="ECO:0000313" key="2">
    <source>
        <dbReference type="EMBL" id="RUS69540.1"/>
    </source>
</evidence>